<gene>
    <name evidence="1" type="ORF">SAMN04488095_2438</name>
</gene>
<keyword evidence="2" id="KW-1185">Reference proteome</keyword>
<dbReference type="STRING" id="390807.SAMN04488095_2438"/>
<dbReference type="SUPFAM" id="SSF54001">
    <property type="entry name" value="Cysteine proteinases"/>
    <property type="match status" value="1"/>
</dbReference>
<dbReference type="AlphaFoldDB" id="A0A1I3Q8A3"/>
<dbReference type="Gene3D" id="3.90.1720.10">
    <property type="entry name" value="endopeptidase domain like (from Nostoc punctiforme)"/>
    <property type="match status" value="1"/>
</dbReference>
<organism evidence="1 2">
    <name type="scientific">Jannaschia pohangensis</name>
    <dbReference type="NCBI Taxonomy" id="390807"/>
    <lineage>
        <taxon>Bacteria</taxon>
        <taxon>Pseudomonadati</taxon>
        <taxon>Pseudomonadota</taxon>
        <taxon>Alphaproteobacteria</taxon>
        <taxon>Rhodobacterales</taxon>
        <taxon>Roseobacteraceae</taxon>
        <taxon>Jannaschia</taxon>
    </lineage>
</organism>
<proteinExistence type="predicted"/>
<dbReference type="InterPro" id="IPR038765">
    <property type="entry name" value="Papain-like_cys_pep_sf"/>
</dbReference>
<dbReference type="RefSeq" id="WP_092780916.1">
    <property type="nucleotide sequence ID" value="NZ_FORA01000003.1"/>
</dbReference>
<reference evidence="1 2" key="1">
    <citation type="submission" date="2016-10" db="EMBL/GenBank/DDBJ databases">
        <authorList>
            <person name="de Groot N.N."/>
        </authorList>
    </citation>
    <scope>NUCLEOTIDE SEQUENCE [LARGE SCALE GENOMIC DNA]</scope>
    <source>
        <strain evidence="1 2">DSM 19073</strain>
    </source>
</reference>
<sequence length="183" mass="20872">MDYYVAFYRGHGTMADKVVRYATRSPFSHCELILSDKRPRIGDTVRCISASARDNGVRIKDITLKHGKWKIYAVPWAPPETWDRAEALVGKPYELWAMILSQLVNFRRHARNQWYCSEMIAHSLGLSMPHAKSPGDLLRSIHDHCQTWARARNSVAQLRPVAGDDDDLVVDCADDEEMNPTFG</sequence>
<dbReference type="Proteomes" id="UP000199110">
    <property type="component" value="Unassembled WGS sequence"/>
</dbReference>
<accession>A0A1I3Q8A3</accession>
<dbReference type="EMBL" id="FORA01000003">
    <property type="protein sequence ID" value="SFJ29627.1"/>
    <property type="molecule type" value="Genomic_DNA"/>
</dbReference>
<evidence type="ECO:0000313" key="1">
    <source>
        <dbReference type="EMBL" id="SFJ29627.1"/>
    </source>
</evidence>
<evidence type="ECO:0000313" key="2">
    <source>
        <dbReference type="Proteomes" id="UP000199110"/>
    </source>
</evidence>
<name>A0A1I3Q8A3_9RHOB</name>
<evidence type="ECO:0008006" key="3">
    <source>
        <dbReference type="Google" id="ProtNLM"/>
    </source>
</evidence>
<protein>
    <recommendedName>
        <fullName evidence="3">Permuted papain-like amidase enzyme, YaeF/YiiX, C92 family</fullName>
    </recommendedName>
</protein>
<dbReference type="OrthoDB" id="95478at2"/>